<dbReference type="GO" id="GO:0008933">
    <property type="term" value="F:peptidoglycan lytic transglycosylase activity"/>
    <property type="evidence" value="ECO:0007669"/>
    <property type="project" value="TreeGrafter"/>
</dbReference>
<dbReference type="NCBIfam" id="TIGR02282">
    <property type="entry name" value="MltB"/>
    <property type="match status" value="1"/>
</dbReference>
<dbReference type="PANTHER" id="PTHR30163:SF9">
    <property type="entry name" value="MEMBRANE-BOUND LYTIC MUREIN TRANSGLYCOSYLASE B"/>
    <property type="match status" value="1"/>
</dbReference>
<dbReference type="EMBL" id="CP064782">
    <property type="protein sequence ID" value="QWT50557.1"/>
    <property type="molecule type" value="Genomic_DNA"/>
</dbReference>
<name>A0A975SQC3_9RHOO</name>
<dbReference type="Pfam" id="PF13406">
    <property type="entry name" value="SLT_2"/>
    <property type="match status" value="1"/>
</dbReference>
<evidence type="ECO:0000313" key="4">
    <source>
        <dbReference type="EMBL" id="QWT50557.1"/>
    </source>
</evidence>
<feature type="compositionally biased region" description="Low complexity" evidence="2">
    <location>
        <begin position="348"/>
        <end position="358"/>
    </location>
</feature>
<dbReference type="GO" id="GO:0009253">
    <property type="term" value="P:peptidoglycan catabolic process"/>
    <property type="evidence" value="ECO:0007669"/>
    <property type="project" value="TreeGrafter"/>
</dbReference>
<dbReference type="PANTHER" id="PTHR30163">
    <property type="entry name" value="MEMBRANE-BOUND LYTIC MUREIN TRANSGLYCOSYLASE B"/>
    <property type="match status" value="1"/>
</dbReference>
<organism evidence="4 5">
    <name type="scientific">Azospira inquinata</name>
    <dbReference type="NCBI Taxonomy" id="2785627"/>
    <lineage>
        <taxon>Bacteria</taxon>
        <taxon>Pseudomonadati</taxon>
        <taxon>Pseudomonadota</taxon>
        <taxon>Betaproteobacteria</taxon>
        <taxon>Rhodocyclales</taxon>
        <taxon>Rhodocyclaceae</taxon>
        <taxon>Azospira</taxon>
    </lineage>
</organism>
<evidence type="ECO:0000256" key="1">
    <source>
        <dbReference type="PIRSR" id="PIRSR611757-1"/>
    </source>
</evidence>
<dbReference type="InterPro" id="IPR011757">
    <property type="entry name" value="Lytic_transglycosylase_MltB"/>
</dbReference>
<protein>
    <submittedName>
        <fullName evidence="4">Lytic murein transglycosylase B</fullName>
    </submittedName>
</protein>
<dbReference type="CDD" id="cd13399">
    <property type="entry name" value="Slt35-like"/>
    <property type="match status" value="1"/>
</dbReference>
<dbReference type="KEGG" id="aiq:Azoinq_12515"/>
<feature type="compositionally biased region" description="Basic residues" evidence="2">
    <location>
        <begin position="372"/>
        <end position="387"/>
    </location>
</feature>
<feature type="region of interest" description="Disordered" evidence="2">
    <location>
        <begin position="343"/>
        <end position="387"/>
    </location>
</feature>
<dbReference type="AlphaFoldDB" id="A0A975SQC3"/>
<dbReference type="InterPro" id="IPR031304">
    <property type="entry name" value="SLT_2"/>
</dbReference>
<sequence length="387" mass="42199">MPAAGRETILKIIPSLILACLTGLGCHAPLYAQSSFSDNPEVTQFISDMGQKYAYDGAALEAMFASVEPNDTVLTAILPGVSAESRSWQRYRAQFLTDRRIREGVAFWNQHPATLAKAEAEFGVPAEIIVAIIGVETEYGRHMGRFNVFRSLATLAFNYPPRAEFFRGELEQFLLLTRENGIPPMSVKGSFAGAIGIPQFMPGSQRRYGVDFDGDGHIDLWHSPDDAIGSVARFLHEHGWQPGAPIAEPLPGGLYFPPDLTTGSQPRYQGAELAQRGLPIPPAQYDEPLALIALDTPEMPDEDWIGHANFYAITRYNHSSFYAMSVFQLGEAVRAAREQPGEGVIGNAAPAAPSPSGRASRHRPALGQSQKKAGHRHPAGNKAKKKH</sequence>
<feature type="active site" evidence="1">
    <location>
        <position position="136"/>
    </location>
</feature>
<evidence type="ECO:0000256" key="2">
    <source>
        <dbReference type="SAM" id="MobiDB-lite"/>
    </source>
</evidence>
<dbReference type="Proteomes" id="UP000683428">
    <property type="component" value="Chromosome"/>
</dbReference>
<reference evidence="4" key="1">
    <citation type="submission" date="2020-11" db="EMBL/GenBank/DDBJ databases">
        <title>Azospira inquinata sp. nov.</title>
        <authorList>
            <person name="Moe W.M."/>
            <person name="Mikes M.C."/>
        </authorList>
    </citation>
    <scope>NUCLEOTIDE SEQUENCE</scope>
    <source>
        <strain evidence="4">Azo-3</strain>
    </source>
</reference>
<dbReference type="InterPro" id="IPR043426">
    <property type="entry name" value="MltB-like"/>
</dbReference>
<gene>
    <name evidence="4" type="primary">mltB</name>
    <name evidence="4" type="ORF">Azoinq_12515</name>
</gene>
<keyword evidence="5" id="KW-1185">Reference proteome</keyword>
<dbReference type="FunFam" id="1.10.8.350:FF:000001">
    <property type="entry name" value="Lytic murein transglycosylase B"/>
    <property type="match status" value="1"/>
</dbReference>
<accession>A0A975SQC3</accession>
<feature type="domain" description="Transglycosylase SLT" evidence="3">
    <location>
        <begin position="39"/>
        <end position="330"/>
    </location>
</feature>
<evidence type="ECO:0000313" key="5">
    <source>
        <dbReference type="Proteomes" id="UP000683428"/>
    </source>
</evidence>
<dbReference type="PROSITE" id="PS51257">
    <property type="entry name" value="PROKAR_LIPOPROTEIN"/>
    <property type="match status" value="1"/>
</dbReference>
<evidence type="ECO:0000259" key="3">
    <source>
        <dbReference type="Pfam" id="PF13406"/>
    </source>
</evidence>
<proteinExistence type="predicted"/>